<keyword evidence="5" id="KW-0472">Membrane</keyword>
<dbReference type="Proteomes" id="UP001140510">
    <property type="component" value="Unassembled WGS sequence"/>
</dbReference>
<dbReference type="OrthoDB" id="2019572at2759"/>
<evidence type="ECO:0000256" key="6">
    <source>
        <dbReference type="ARBA" id="ARBA00023180"/>
    </source>
</evidence>
<keyword evidence="2" id="KW-0812">Transmembrane</keyword>
<gene>
    <name evidence="8" type="ORF">N0V91_007651</name>
</gene>
<evidence type="ECO:0000256" key="2">
    <source>
        <dbReference type="ARBA" id="ARBA00022692"/>
    </source>
</evidence>
<reference evidence="8" key="1">
    <citation type="submission" date="2022-10" db="EMBL/GenBank/DDBJ databases">
        <title>Tapping the CABI collections for fungal endophytes: first genome assemblies for Collariella, Neodidymelliopsis, Ascochyta clinopodiicola, Didymella pomorum, Didymosphaeria variabile, Neocosmospora piperis and Neocucurbitaria cava.</title>
        <authorList>
            <person name="Hill R."/>
        </authorList>
    </citation>
    <scope>NUCLEOTIDE SEQUENCE</scope>
    <source>
        <strain evidence="8">IMI 355091</strain>
    </source>
</reference>
<proteinExistence type="predicted"/>
<protein>
    <recommendedName>
        <fullName evidence="7">WSC domain-containing protein</fullName>
    </recommendedName>
</protein>
<comment type="caution">
    <text evidence="8">The sequence shown here is derived from an EMBL/GenBank/DDBJ whole genome shotgun (WGS) entry which is preliminary data.</text>
</comment>
<keyword evidence="4" id="KW-1133">Transmembrane helix</keyword>
<dbReference type="InterPro" id="IPR051836">
    <property type="entry name" value="Kremen_rcpt"/>
</dbReference>
<dbReference type="EMBL" id="JAPEVA010000068">
    <property type="protein sequence ID" value="KAJ4401868.1"/>
    <property type="molecule type" value="Genomic_DNA"/>
</dbReference>
<dbReference type="PANTHER" id="PTHR24269:SF16">
    <property type="entry name" value="PROTEIN SLG1"/>
    <property type="match status" value="1"/>
</dbReference>
<keyword evidence="6" id="KW-0325">Glycoprotein</keyword>
<dbReference type="InterPro" id="IPR002889">
    <property type="entry name" value="WSC_carb-bd"/>
</dbReference>
<sequence>MTNRICAAFCASYSYFATEYSTECYCGNVLNANSLPVTDKRCNMPCKANATEICGGPNGLTLFKLDLSASSSLSLSSTLSVVFGQQLSLIVSLQLSLIVDQQLYVVIC</sequence>
<evidence type="ECO:0000256" key="5">
    <source>
        <dbReference type="ARBA" id="ARBA00023136"/>
    </source>
</evidence>
<dbReference type="Pfam" id="PF01822">
    <property type="entry name" value="WSC"/>
    <property type="match status" value="1"/>
</dbReference>
<comment type="subcellular location">
    <subcellularLocation>
        <location evidence="1">Membrane</location>
        <topology evidence="1">Single-pass membrane protein</topology>
    </subcellularLocation>
</comment>
<evidence type="ECO:0000313" key="8">
    <source>
        <dbReference type="EMBL" id="KAJ4401868.1"/>
    </source>
</evidence>
<keyword evidence="9" id="KW-1185">Reference proteome</keyword>
<evidence type="ECO:0000256" key="4">
    <source>
        <dbReference type="ARBA" id="ARBA00022989"/>
    </source>
</evidence>
<evidence type="ECO:0000256" key="1">
    <source>
        <dbReference type="ARBA" id="ARBA00004167"/>
    </source>
</evidence>
<dbReference type="PROSITE" id="PS51212">
    <property type="entry name" value="WSC"/>
    <property type="match status" value="1"/>
</dbReference>
<dbReference type="GO" id="GO:0005886">
    <property type="term" value="C:plasma membrane"/>
    <property type="evidence" value="ECO:0007669"/>
    <property type="project" value="TreeGrafter"/>
</dbReference>
<keyword evidence="3" id="KW-0732">Signal</keyword>
<evidence type="ECO:0000259" key="7">
    <source>
        <dbReference type="PROSITE" id="PS51212"/>
    </source>
</evidence>
<organism evidence="8 9">
    <name type="scientific">Didymella pomorum</name>
    <dbReference type="NCBI Taxonomy" id="749634"/>
    <lineage>
        <taxon>Eukaryota</taxon>
        <taxon>Fungi</taxon>
        <taxon>Dikarya</taxon>
        <taxon>Ascomycota</taxon>
        <taxon>Pezizomycotina</taxon>
        <taxon>Dothideomycetes</taxon>
        <taxon>Pleosporomycetidae</taxon>
        <taxon>Pleosporales</taxon>
        <taxon>Pleosporineae</taxon>
        <taxon>Didymellaceae</taxon>
        <taxon>Didymella</taxon>
    </lineage>
</organism>
<feature type="domain" description="WSC" evidence="7">
    <location>
        <begin position="1"/>
        <end position="66"/>
    </location>
</feature>
<accession>A0A9W9D5H2</accession>
<evidence type="ECO:0000313" key="9">
    <source>
        <dbReference type="Proteomes" id="UP001140510"/>
    </source>
</evidence>
<evidence type="ECO:0000256" key="3">
    <source>
        <dbReference type="ARBA" id="ARBA00022729"/>
    </source>
</evidence>
<dbReference type="PANTHER" id="PTHR24269">
    <property type="entry name" value="KREMEN PROTEIN"/>
    <property type="match status" value="1"/>
</dbReference>
<dbReference type="AlphaFoldDB" id="A0A9W9D5H2"/>
<name>A0A9W9D5H2_9PLEO</name>
<dbReference type="SMART" id="SM00321">
    <property type="entry name" value="WSC"/>
    <property type="match status" value="1"/>
</dbReference>